<organism evidence="1 2">
    <name type="scientific">Aphanomyces astaci</name>
    <name type="common">Crayfish plague agent</name>
    <dbReference type="NCBI Taxonomy" id="112090"/>
    <lineage>
        <taxon>Eukaryota</taxon>
        <taxon>Sar</taxon>
        <taxon>Stramenopiles</taxon>
        <taxon>Oomycota</taxon>
        <taxon>Saprolegniomycetes</taxon>
        <taxon>Saprolegniales</taxon>
        <taxon>Verrucalvaceae</taxon>
        <taxon>Aphanomyces</taxon>
    </lineage>
</organism>
<dbReference type="Proteomes" id="UP000275652">
    <property type="component" value="Unassembled WGS sequence"/>
</dbReference>
<name>A0A9X8DU59_APHAT</name>
<comment type="caution">
    <text evidence="1">The sequence shown here is derived from an EMBL/GenBank/DDBJ whole genome shotgun (WGS) entry which is preliminary data.</text>
</comment>
<evidence type="ECO:0000313" key="1">
    <source>
        <dbReference type="EMBL" id="RLO03486.1"/>
    </source>
</evidence>
<dbReference type="EMBL" id="QUTI01030821">
    <property type="protein sequence ID" value="RLO03486.1"/>
    <property type="molecule type" value="Genomic_DNA"/>
</dbReference>
<proteinExistence type="predicted"/>
<reference evidence="1 2" key="1">
    <citation type="journal article" date="2018" name="J. Invertebr. Pathol.">
        <title>New genotyping method for the causative agent of crayfish plague (Aphanomyces astaci) based on whole genome data.</title>
        <authorList>
            <person name="Minardi D."/>
            <person name="Studholme D.J."/>
            <person name="van der Giezen M."/>
            <person name="Pretto T."/>
            <person name="Oidtmann B."/>
        </authorList>
    </citation>
    <scope>NUCLEOTIDE SEQUENCE [LARGE SCALE GENOMIC DNA]</scope>
    <source>
        <strain evidence="1 2">KB13</strain>
    </source>
</reference>
<gene>
    <name evidence="1" type="ORF">DYB28_012734</name>
</gene>
<dbReference type="AlphaFoldDB" id="A0A9X8DU59"/>
<accession>A0A9X8DU59</accession>
<sequence length="146" mass="16871">MQLARMSEVEQFNMLEGVLVAFYPDEVVFRPVQHAFEVFSHPTQVMQLAGTSEVEQFVDLDIFHSPKLENTPRIRRGLVAFYPDEVVFRPVRHAFGVFSYLTKFVQLAGAWEVDEFVERQSHRTPKLKDTPGTLMGVFWSHLASVR</sequence>
<evidence type="ECO:0000313" key="2">
    <source>
        <dbReference type="Proteomes" id="UP000275652"/>
    </source>
</evidence>
<protein>
    <submittedName>
        <fullName evidence="1">Uncharacterized protein</fullName>
    </submittedName>
</protein>